<feature type="compositionally biased region" description="Polar residues" evidence="22">
    <location>
        <begin position="691"/>
        <end position="705"/>
    </location>
</feature>
<comment type="subunit">
    <text evidence="18">Homodimer when bound to DNA, completely encircles its DNA target. Interacts with CIDEC; this interaction is direct and retains NFAT5 in the cytoplasm. Does not bind with Fos and Jun transcription factors. Interacts with DDX5 and DDX17; this interaction leads to DDX5/DDX17 recruitment to LNC2 and S100A4 promoters and NFAT5-mediated DDX5/DDX17-enhanced transactivation.</text>
</comment>
<dbReference type="CDD" id="cd07882">
    <property type="entry name" value="RHD-n_TonEBP"/>
    <property type="match status" value="1"/>
</dbReference>
<comment type="function">
    <text evidence="17">Transcription factor involved, among others, in the transcriptional regulation of osmoprotective and inflammatory genes. Binds the DNA consensus sequence 5'-[ACT][AG]TGGAAA[CAT]A[TA][ATC][CA][ATG][GT][GAC][CG][CT]-3'. Mediates the transcriptional response to hypertonicity. Positively regulates the transcription of LCN2 and S100A4 genes; optimal transactivation of these genes requires the presence of DDX5/DDX17. Also involved in the DNA damage response by preventing formation of R-loops; R-loops are composed of a DNA:RNA hybrid and the associated non-template single-stranded DNA.</text>
</comment>
<keyword evidence="12" id="KW-0805">Transcription regulation</keyword>
<dbReference type="GeneTree" id="ENSGT00940000155213"/>
<dbReference type="CTD" id="334390"/>
<evidence type="ECO:0000256" key="7">
    <source>
        <dbReference type="ARBA" id="ARBA00022553"/>
    </source>
</evidence>
<keyword evidence="13" id="KW-0238">DNA-binding</keyword>
<dbReference type="GO" id="GO:0010467">
    <property type="term" value="P:gene expression"/>
    <property type="evidence" value="ECO:0007669"/>
    <property type="project" value="UniProtKB-ARBA"/>
</dbReference>
<feature type="compositionally biased region" description="Pro residues" evidence="22">
    <location>
        <begin position="148"/>
        <end position="158"/>
    </location>
</feature>
<evidence type="ECO:0000259" key="23">
    <source>
        <dbReference type="PROSITE" id="PS50254"/>
    </source>
</evidence>
<dbReference type="GO" id="GO:0000978">
    <property type="term" value="F:RNA polymerase II cis-regulatory region sequence-specific DNA binding"/>
    <property type="evidence" value="ECO:0007669"/>
    <property type="project" value="InterPro"/>
</dbReference>
<evidence type="ECO:0000256" key="13">
    <source>
        <dbReference type="ARBA" id="ARBA00023125"/>
    </source>
</evidence>
<dbReference type="RefSeq" id="XP_030222872.1">
    <property type="nucleotide sequence ID" value="XM_030367012.1"/>
</dbReference>
<keyword evidence="15" id="KW-0804">Transcription</keyword>
<dbReference type="Ensembl" id="ENSGMOT00000075634.1">
    <property type="protein sequence ID" value="ENSGMOP00000035444.1"/>
    <property type="gene ID" value="ENSGMOG00000004594.2"/>
</dbReference>
<dbReference type="GO" id="GO:0033173">
    <property type="term" value="P:calcineurin-NFAT signaling cascade"/>
    <property type="evidence" value="ECO:0007669"/>
    <property type="project" value="TreeGrafter"/>
</dbReference>
<dbReference type="GeneID" id="115551326"/>
<dbReference type="GO" id="GO:0000981">
    <property type="term" value="F:DNA-binding transcription factor activity, RNA polymerase II-specific"/>
    <property type="evidence" value="ECO:0007669"/>
    <property type="project" value="TreeGrafter"/>
</dbReference>
<feature type="compositionally biased region" description="Polar residues" evidence="22">
    <location>
        <begin position="1169"/>
        <end position="1178"/>
    </location>
</feature>
<evidence type="ECO:0000256" key="2">
    <source>
        <dbReference type="ARBA" id="ARBA00004286"/>
    </source>
</evidence>
<evidence type="ECO:0000256" key="11">
    <source>
        <dbReference type="ARBA" id="ARBA00022990"/>
    </source>
</evidence>
<dbReference type="GO" id="GO:1902531">
    <property type="term" value="P:regulation of intracellular signal transduction"/>
    <property type="evidence" value="ECO:0007669"/>
    <property type="project" value="UniProtKB-ARBA"/>
</dbReference>
<keyword evidence="11" id="KW-0007">Acetylation</keyword>
<comment type="subcellular location">
    <subcellularLocation>
        <location evidence="2">Chromosome</location>
    </subcellularLocation>
    <subcellularLocation>
        <location evidence="3">Cytoplasm</location>
    </subcellularLocation>
    <subcellularLocation>
        <location evidence="1">Nucleus</location>
    </subcellularLocation>
</comment>
<evidence type="ECO:0000256" key="12">
    <source>
        <dbReference type="ARBA" id="ARBA00023015"/>
    </source>
</evidence>
<gene>
    <name evidence="24" type="primary">LOC115551326</name>
</gene>
<evidence type="ECO:0000256" key="21">
    <source>
        <dbReference type="SAM" id="Coils"/>
    </source>
</evidence>
<dbReference type="SUPFAM" id="SSF81296">
    <property type="entry name" value="E set domains"/>
    <property type="match status" value="1"/>
</dbReference>
<dbReference type="GO" id="GO:0006974">
    <property type="term" value="P:DNA damage response"/>
    <property type="evidence" value="ECO:0007669"/>
    <property type="project" value="UniProtKB-KW"/>
</dbReference>
<dbReference type="InterPro" id="IPR008967">
    <property type="entry name" value="p53-like_TF_DNA-bd_sf"/>
</dbReference>
<evidence type="ECO:0000256" key="18">
    <source>
        <dbReference type="ARBA" id="ARBA00065799"/>
    </source>
</evidence>
<evidence type="ECO:0000256" key="1">
    <source>
        <dbReference type="ARBA" id="ARBA00004123"/>
    </source>
</evidence>
<evidence type="ECO:0000256" key="6">
    <source>
        <dbReference type="ARBA" id="ARBA00022499"/>
    </source>
</evidence>
<dbReference type="InterPro" id="IPR002909">
    <property type="entry name" value="IPT_dom"/>
</dbReference>
<sequence>MPSDFISLLTSDLDLNSPKSLYSKESVYDLLPKELQLQPPSAQTDTAATSQKSGGGGEACPPPSATLASDTPSPTASTPPSVAMGAPCSGPSTAAPAPASEHLKAPQHLHPPGGGDGSGADVFGGAEGPQGSCGSGGASGAAGEPGAGPLPPPPPPHQNTPSKRRPVLSISPPPEDLLDDSQMSSQEEAGGAAGPGGPDSEHSSSMWADDSASNFSLVSSSSYNDNTEVPRKSRKRTPRQRPGPKPALPEDSMDVFDADSAMAPHFVLSQLGSDKAGPKASSLETVSLVKGGLLSGQYPPKMDGKELKILVQPETQHRARYLTEGSRGSVKDRTQQSFPQVKLDGVSEPVVLQVFVASDTGRVKPHGFYQACKVTGRNTTACKETEIEGTTVIEIPLEPSGDMTLAVDCVGILKLRNADVEARIGVAGSKKKSTRARLAFRVNIPQADGSVLTLQTPSSPILCTQPAGVPEILKKSLHSSSATGGQEVFIIGKNFLKGTKVIFQENISDDTSWKAEAKIDMDLFHQNHLIVTVPPYHNLSITSPTTVGIFIMTNAGRSHDAQTFTYTPESVDSKKLLAIKTEGTLKANACLFEGHLKSMTPEQTETSGQPPKPQEITPMEVTSNPTQTDVFKQASTETLISAQKNLELSSSSLPSVESFPGPRPLQPEDVELPQAPPVFSSLEPLGGIQKQDVSPTASYPVSADTTLPPVPPEVPQQFLRDPQESVSPEAPAAAHGVVVVALPQMPPPSQPQPQQASLFPQEGVAQLERAVMELQAEGGSSLQQVFEAAVAQQQLNSVLYSPTPSAESLQQHVQENMNSLCLGNTENPLATQQHLEIQQQQRQHQQQQQQQMQFQQQQQHQQQLQQQQQMIGNLQIQQQLLLQPQDQLQQQQIIENMQQQQQVLGNIQLQEQQQQQNQILSNLQQQHQLQQEQQNQALGGLQHQQQNQALNGLQQQQQNHPLGSLQPNQALGVLQQHQALNSLQHQHQQTHSLSSLQQHHQQQNQALGALQQQQNQALNVLQQQQQNQALNALQQQQQQQQNQVLSSIQQQQQNQVLSSIQQQQQKQVLNIIQQQQQQNQALSSLQQQQNQALQQQQLQEQQDLEIYKNQFQPQIHCPQPLASSQAPQSVSLLQQAGELLTIQTSFPQPPPAHTSPPHQLFQSPGPLPESQSPQQQVQAALLPSALAVLTGVGLSPERQSPGSTLFLSASPQQPPQQQTGLAFLSSMETSASEPQSIGLFPNPQQQSMPMEQQQPQQVVPGGPQGSLFQVLPGQAAPLPQSQPQSTGLLLCTTDLSPQAIPPALLFSTQSPDAPALGGLGVRVGMPQQQDAAEPMSFQDQSSLGGGGGPSSGGARRRGLYQEQQPMQVAPCPGGVPGGQTVELFLPQASISGLPSSMDTRELRTQATASGATIFVVQGGVGVVGAPGQQPADHFFQSSVGGNAPAQGQPKVFVFGIQNDPSQLLSPSGPGLAAQSQPQNLQPLLDAPMAQTASSRQAPMHSGLVGPLQTNLQEQMASAMQTGTQSALQSSLQALETTLPTPMQTGLGTQLQGGLQNSLPASANMEKIEDLLDSLQKQL</sequence>
<feature type="region of interest" description="Disordered" evidence="22">
    <location>
        <begin position="34"/>
        <end position="254"/>
    </location>
</feature>
<feature type="compositionally biased region" description="Gly residues" evidence="22">
    <location>
        <begin position="125"/>
        <end position="146"/>
    </location>
</feature>
<keyword evidence="14" id="KW-0010">Activator</keyword>
<feature type="compositionally biased region" description="Low complexity" evidence="22">
    <location>
        <begin position="65"/>
        <end position="100"/>
    </location>
</feature>
<dbReference type="Gene3D" id="2.60.40.340">
    <property type="entry name" value="Rel homology domain (RHD), DNA-binding domain"/>
    <property type="match status" value="1"/>
</dbReference>
<evidence type="ECO:0000313" key="25">
    <source>
        <dbReference type="Proteomes" id="UP000694546"/>
    </source>
</evidence>
<reference evidence="24" key="2">
    <citation type="submission" date="2025-09" db="UniProtKB">
        <authorList>
            <consortium name="Ensembl"/>
        </authorList>
    </citation>
    <scope>IDENTIFICATION</scope>
</reference>
<dbReference type="SUPFAM" id="SSF49417">
    <property type="entry name" value="p53-like transcription factors"/>
    <property type="match status" value="1"/>
</dbReference>
<feature type="compositionally biased region" description="Low complexity" evidence="22">
    <location>
        <begin position="209"/>
        <end position="226"/>
    </location>
</feature>
<dbReference type="Gene3D" id="2.60.40.10">
    <property type="entry name" value="Immunoglobulins"/>
    <property type="match status" value="1"/>
</dbReference>
<evidence type="ECO:0000256" key="15">
    <source>
        <dbReference type="ARBA" id="ARBA00023163"/>
    </source>
</evidence>
<evidence type="ECO:0000256" key="10">
    <source>
        <dbReference type="ARBA" id="ARBA00022843"/>
    </source>
</evidence>
<feature type="region of interest" description="Disordered" evidence="22">
    <location>
        <begin position="1144"/>
        <end position="1178"/>
    </location>
</feature>
<dbReference type="GO" id="GO:0005667">
    <property type="term" value="C:transcription regulator complex"/>
    <property type="evidence" value="ECO:0007669"/>
    <property type="project" value="TreeGrafter"/>
</dbReference>
<keyword evidence="5" id="KW-0963">Cytoplasm</keyword>
<keyword evidence="8" id="KW-0227">DNA damage</keyword>
<dbReference type="FunFam" id="2.60.40.340:FF:000002">
    <property type="entry name" value="Nuclear factor of activated T-cells 5, tonicity-responsive"/>
    <property type="match status" value="1"/>
</dbReference>
<evidence type="ECO:0000256" key="9">
    <source>
        <dbReference type="ARBA" id="ARBA00022765"/>
    </source>
</evidence>
<keyword evidence="7" id="KW-0597">Phosphoprotein</keyword>
<evidence type="ECO:0000313" key="24">
    <source>
        <dbReference type="Ensembl" id="ENSGMOP00000035444.1"/>
    </source>
</evidence>
<feature type="region of interest" description="Disordered" evidence="22">
    <location>
        <begin position="650"/>
        <end position="710"/>
    </location>
</feature>
<dbReference type="GO" id="GO:0005694">
    <property type="term" value="C:chromosome"/>
    <property type="evidence" value="ECO:0007669"/>
    <property type="project" value="UniProtKB-SubCell"/>
</dbReference>
<protein>
    <recommendedName>
        <fullName evidence="19">Nuclear factor of activated T-cells 5</fullName>
    </recommendedName>
    <alternativeName>
        <fullName evidence="20">T-cell transcription factor NFAT5</fullName>
    </alternativeName>
</protein>
<evidence type="ECO:0000256" key="4">
    <source>
        <dbReference type="ARBA" id="ARBA00022454"/>
    </source>
</evidence>
<evidence type="ECO:0000256" key="3">
    <source>
        <dbReference type="ARBA" id="ARBA00004496"/>
    </source>
</evidence>
<feature type="coiled-coil region" evidence="21">
    <location>
        <begin position="830"/>
        <end position="877"/>
    </location>
</feature>
<keyword evidence="25" id="KW-1185">Reference proteome</keyword>
<dbReference type="PROSITE" id="PS50254">
    <property type="entry name" value="REL_2"/>
    <property type="match status" value="1"/>
</dbReference>
<feature type="region of interest" description="Disordered" evidence="22">
    <location>
        <begin position="1328"/>
        <end position="1356"/>
    </location>
</feature>
<dbReference type="OMA" id="LPMGQQS"/>
<evidence type="ECO:0000256" key="22">
    <source>
        <dbReference type="SAM" id="MobiDB-lite"/>
    </source>
</evidence>
<dbReference type="GO" id="GO:0005737">
    <property type="term" value="C:cytoplasm"/>
    <property type="evidence" value="ECO:0007669"/>
    <property type="project" value="UniProtKB-SubCell"/>
</dbReference>
<dbReference type="KEGG" id="gmh:115551326"/>
<dbReference type="InterPro" id="IPR015646">
    <property type="entry name" value="NFAT5_RHD_DNA-bd"/>
</dbReference>
<evidence type="ECO:0000256" key="20">
    <source>
        <dbReference type="ARBA" id="ARBA00080722"/>
    </source>
</evidence>
<feature type="region of interest" description="Disordered" evidence="22">
    <location>
        <begin position="1194"/>
        <end position="1263"/>
    </location>
</feature>
<keyword evidence="4" id="KW-0158">Chromosome</keyword>
<dbReference type="GO" id="GO:0045944">
    <property type="term" value="P:positive regulation of transcription by RNA polymerase II"/>
    <property type="evidence" value="ECO:0007669"/>
    <property type="project" value="UniProtKB-ARBA"/>
</dbReference>
<feature type="compositionally biased region" description="Polar residues" evidence="22">
    <location>
        <begin position="600"/>
        <end position="609"/>
    </location>
</feature>
<feature type="region of interest" description="Disordered" evidence="22">
    <location>
        <begin position="982"/>
        <end position="1005"/>
    </location>
</feature>
<feature type="compositionally biased region" description="Low complexity" evidence="22">
    <location>
        <begin position="1243"/>
        <end position="1261"/>
    </location>
</feature>
<keyword evidence="16" id="KW-0539">Nucleus</keyword>
<evidence type="ECO:0000256" key="19">
    <source>
        <dbReference type="ARBA" id="ARBA00072227"/>
    </source>
</evidence>
<organism evidence="24 25">
    <name type="scientific">Gadus morhua</name>
    <name type="common">Atlantic cod</name>
    <dbReference type="NCBI Taxonomy" id="8049"/>
    <lineage>
        <taxon>Eukaryota</taxon>
        <taxon>Metazoa</taxon>
        <taxon>Chordata</taxon>
        <taxon>Craniata</taxon>
        <taxon>Vertebrata</taxon>
        <taxon>Euteleostomi</taxon>
        <taxon>Actinopterygii</taxon>
        <taxon>Neopterygii</taxon>
        <taxon>Teleostei</taxon>
        <taxon>Neoteleostei</taxon>
        <taxon>Acanthomorphata</taxon>
        <taxon>Zeiogadaria</taxon>
        <taxon>Gadariae</taxon>
        <taxon>Gadiformes</taxon>
        <taxon>Gadoidei</taxon>
        <taxon>Gadidae</taxon>
        <taxon>Gadus</taxon>
    </lineage>
</organism>
<dbReference type="GO" id="GO:0005634">
    <property type="term" value="C:nucleus"/>
    <property type="evidence" value="ECO:0007669"/>
    <property type="project" value="UniProtKB-SubCell"/>
</dbReference>
<dbReference type="PRINTS" id="PR01789">
    <property type="entry name" value="NUCFACTORATC"/>
</dbReference>
<accession>A0A8C5FGN5</accession>
<dbReference type="GO" id="GO:0007399">
    <property type="term" value="P:nervous system development"/>
    <property type="evidence" value="ECO:0007669"/>
    <property type="project" value="UniProtKB-ARBA"/>
</dbReference>
<dbReference type="FunFam" id="2.60.40.10:FF:000174">
    <property type="entry name" value="Nuclear factor of activated T-cells 5, tonicity-responsive"/>
    <property type="match status" value="1"/>
</dbReference>
<evidence type="ECO:0000256" key="5">
    <source>
        <dbReference type="ARBA" id="ARBA00022490"/>
    </source>
</evidence>
<feature type="coiled-coil region" evidence="21">
    <location>
        <begin position="1075"/>
        <end position="1110"/>
    </location>
</feature>
<keyword evidence="21" id="KW-0175">Coiled coil</keyword>
<dbReference type="PANTHER" id="PTHR12533">
    <property type="entry name" value="NFAT"/>
    <property type="match status" value="1"/>
</dbReference>
<dbReference type="Proteomes" id="UP000694546">
    <property type="component" value="Chromosome 9"/>
</dbReference>
<dbReference type="Pfam" id="PF16179">
    <property type="entry name" value="RHD_dimer"/>
    <property type="match status" value="1"/>
</dbReference>
<keyword evidence="9" id="KW-0013">ADP-ribosylation</keyword>
<evidence type="ECO:0000256" key="14">
    <source>
        <dbReference type="ARBA" id="ARBA00023159"/>
    </source>
</evidence>
<keyword evidence="10" id="KW-0832">Ubl conjugation</keyword>
<dbReference type="InterPro" id="IPR032397">
    <property type="entry name" value="RHD_dimer"/>
</dbReference>
<feature type="region of interest" description="Disordered" evidence="22">
    <location>
        <begin position="599"/>
        <end position="626"/>
    </location>
</feature>
<evidence type="ECO:0000256" key="8">
    <source>
        <dbReference type="ARBA" id="ARBA00022763"/>
    </source>
</evidence>
<evidence type="ECO:0000256" key="16">
    <source>
        <dbReference type="ARBA" id="ARBA00023242"/>
    </source>
</evidence>
<feature type="domain" description="RHD" evidence="23">
    <location>
        <begin position="299"/>
        <end position="468"/>
    </location>
</feature>
<name>A0A8C5FGN5_GADMO</name>
<evidence type="ECO:0000256" key="17">
    <source>
        <dbReference type="ARBA" id="ARBA00055141"/>
    </source>
</evidence>
<dbReference type="InterPro" id="IPR008366">
    <property type="entry name" value="NFAT"/>
</dbReference>
<dbReference type="InterPro" id="IPR037059">
    <property type="entry name" value="RHD_DNA_bind_dom_sf"/>
</dbReference>
<dbReference type="SMART" id="SM00429">
    <property type="entry name" value="IPT"/>
    <property type="match status" value="1"/>
</dbReference>
<dbReference type="PANTHER" id="PTHR12533:SF10">
    <property type="entry name" value="NUCLEAR FACTOR OF ACTIVATED T-CELLS 5"/>
    <property type="match status" value="1"/>
</dbReference>
<dbReference type="InterPro" id="IPR014756">
    <property type="entry name" value="Ig_E-set"/>
</dbReference>
<feature type="compositionally biased region" description="Polar residues" evidence="22">
    <location>
        <begin position="38"/>
        <end position="52"/>
    </location>
</feature>
<dbReference type="InterPro" id="IPR011539">
    <property type="entry name" value="RHD_DNA_bind_dom"/>
</dbReference>
<dbReference type="OrthoDB" id="5346094at2759"/>
<feature type="compositionally biased region" description="Polar residues" evidence="22">
    <location>
        <begin position="1226"/>
        <end position="1235"/>
    </location>
</feature>
<feature type="coiled-coil region" evidence="21">
    <location>
        <begin position="906"/>
        <end position="933"/>
    </location>
</feature>
<dbReference type="InterPro" id="IPR013783">
    <property type="entry name" value="Ig-like_fold"/>
</dbReference>
<proteinExistence type="predicted"/>
<reference evidence="24" key="1">
    <citation type="submission" date="2025-08" db="UniProtKB">
        <authorList>
            <consortium name="Ensembl"/>
        </authorList>
    </citation>
    <scope>IDENTIFICATION</scope>
</reference>
<feature type="compositionally biased region" description="Polar residues" evidence="22">
    <location>
        <begin position="1197"/>
        <end position="1210"/>
    </location>
</feature>
<keyword evidence="6" id="KW-1017">Isopeptide bond</keyword>